<feature type="compositionally biased region" description="Low complexity" evidence="1">
    <location>
        <begin position="33"/>
        <end position="47"/>
    </location>
</feature>
<keyword evidence="2" id="KW-0732">Signal</keyword>
<accession>A0AA39LZC5</accession>
<evidence type="ECO:0000313" key="3">
    <source>
        <dbReference type="EMBL" id="KAK0415143.1"/>
    </source>
</evidence>
<gene>
    <name evidence="3" type="ORF">QR680_011792</name>
</gene>
<name>A0AA39LZC5_9BILA</name>
<feature type="chain" id="PRO_5041247397" evidence="2">
    <location>
        <begin position="17"/>
        <end position="72"/>
    </location>
</feature>
<feature type="region of interest" description="Disordered" evidence="1">
    <location>
        <begin position="18"/>
        <end position="57"/>
    </location>
</feature>
<dbReference type="AlphaFoldDB" id="A0AA39LZC5"/>
<proteinExistence type="predicted"/>
<sequence>MLRTVILLWLAVSVNACTPMGPSESDVAESLDRTPSTKTTKRPTPNTEVKTIPPRPLFLCPRRLQRKHVRHR</sequence>
<organism evidence="3 4">
    <name type="scientific">Steinernema hermaphroditum</name>
    <dbReference type="NCBI Taxonomy" id="289476"/>
    <lineage>
        <taxon>Eukaryota</taxon>
        <taxon>Metazoa</taxon>
        <taxon>Ecdysozoa</taxon>
        <taxon>Nematoda</taxon>
        <taxon>Chromadorea</taxon>
        <taxon>Rhabditida</taxon>
        <taxon>Tylenchina</taxon>
        <taxon>Panagrolaimomorpha</taxon>
        <taxon>Strongyloidoidea</taxon>
        <taxon>Steinernematidae</taxon>
        <taxon>Steinernema</taxon>
    </lineage>
</organism>
<evidence type="ECO:0000313" key="4">
    <source>
        <dbReference type="Proteomes" id="UP001175271"/>
    </source>
</evidence>
<feature type="signal peptide" evidence="2">
    <location>
        <begin position="1"/>
        <end position="16"/>
    </location>
</feature>
<dbReference type="EMBL" id="JAUCMV010000002">
    <property type="protein sequence ID" value="KAK0415143.1"/>
    <property type="molecule type" value="Genomic_DNA"/>
</dbReference>
<protein>
    <submittedName>
        <fullName evidence="3">Uncharacterized protein</fullName>
    </submittedName>
</protein>
<keyword evidence="4" id="KW-1185">Reference proteome</keyword>
<comment type="caution">
    <text evidence="3">The sequence shown here is derived from an EMBL/GenBank/DDBJ whole genome shotgun (WGS) entry which is preliminary data.</text>
</comment>
<evidence type="ECO:0000256" key="2">
    <source>
        <dbReference type="SAM" id="SignalP"/>
    </source>
</evidence>
<evidence type="ECO:0000256" key="1">
    <source>
        <dbReference type="SAM" id="MobiDB-lite"/>
    </source>
</evidence>
<dbReference type="Proteomes" id="UP001175271">
    <property type="component" value="Unassembled WGS sequence"/>
</dbReference>
<reference evidence="3" key="1">
    <citation type="submission" date="2023-06" db="EMBL/GenBank/DDBJ databases">
        <title>Genomic analysis of the entomopathogenic nematode Steinernema hermaphroditum.</title>
        <authorList>
            <person name="Schwarz E.M."/>
            <person name="Heppert J.K."/>
            <person name="Baniya A."/>
            <person name="Schwartz H.T."/>
            <person name="Tan C.-H."/>
            <person name="Antoshechkin I."/>
            <person name="Sternberg P.W."/>
            <person name="Goodrich-Blair H."/>
            <person name="Dillman A.R."/>
        </authorList>
    </citation>
    <scope>NUCLEOTIDE SEQUENCE</scope>
    <source>
        <strain evidence="3">PS9179</strain>
        <tissue evidence="3">Whole animal</tissue>
    </source>
</reference>